<dbReference type="SUPFAM" id="SSF82549">
    <property type="entry name" value="DAK1/DegV-like"/>
    <property type="match status" value="1"/>
</dbReference>
<organism evidence="1 2">
    <name type="scientific">Listeria floridensis FSL S10-1187</name>
    <dbReference type="NCBI Taxonomy" id="1265817"/>
    <lineage>
        <taxon>Bacteria</taxon>
        <taxon>Bacillati</taxon>
        <taxon>Bacillota</taxon>
        <taxon>Bacilli</taxon>
        <taxon>Bacillales</taxon>
        <taxon>Listeriaceae</taxon>
        <taxon>Listeria</taxon>
    </lineage>
</organism>
<keyword evidence="2" id="KW-1185">Reference proteome</keyword>
<accession>A0ABP3B171</accession>
<sequence length="52" mass="5905">MWNMRMACRWQKLFKRGLKKILGLGSIPIFDADPVVATHAGNGAFAVMYYTE</sequence>
<name>A0ABP3B171_9LIST</name>
<gene>
    <name evidence="1" type="ORF">MFLO_05270</name>
</gene>
<comment type="caution">
    <text evidence="1">The sequence shown here is derived from an EMBL/GenBank/DDBJ whole genome shotgun (WGS) entry which is preliminary data.</text>
</comment>
<dbReference type="EMBL" id="AODF01000008">
    <property type="protein sequence ID" value="EUJ32997.1"/>
    <property type="molecule type" value="Genomic_DNA"/>
</dbReference>
<evidence type="ECO:0000313" key="2">
    <source>
        <dbReference type="Proteomes" id="UP000019249"/>
    </source>
</evidence>
<dbReference type="Proteomes" id="UP000019249">
    <property type="component" value="Unassembled WGS sequence"/>
</dbReference>
<protein>
    <submittedName>
        <fullName evidence="1">DegV domain-containing protein</fullName>
    </submittedName>
</protein>
<evidence type="ECO:0000313" key="1">
    <source>
        <dbReference type="EMBL" id="EUJ32997.1"/>
    </source>
</evidence>
<proteinExistence type="predicted"/>
<reference evidence="1 2" key="1">
    <citation type="journal article" date="2014" name="Int. J. Syst. Evol. Microbiol.">
        <title>Listeria floridensis sp. nov., Listeria aquatica sp. nov., Listeria cornellensis sp. nov., Listeria riparia sp. nov. and Listeria grandensis sp. nov., from agricultural and natural environments.</title>
        <authorList>
            <person name="den Bakker H.C."/>
            <person name="Warchocki S."/>
            <person name="Wright E.M."/>
            <person name="Allred A.F."/>
            <person name="Ahlstrom C."/>
            <person name="Manuel C.S."/>
            <person name="Stasiewicz M.J."/>
            <person name="Burrell A."/>
            <person name="Roof S."/>
            <person name="Strawn L."/>
            <person name="Fortes E.D."/>
            <person name="Nightingale K.K."/>
            <person name="Kephart D."/>
            <person name="Wiedmann M."/>
        </authorList>
    </citation>
    <scope>NUCLEOTIDE SEQUENCE [LARGE SCALE GENOMIC DNA]</scope>
    <source>
        <strain evidence="1 2">FSL S10-1187</strain>
    </source>
</reference>